<dbReference type="InterPro" id="IPR029069">
    <property type="entry name" value="HotDog_dom_sf"/>
</dbReference>
<dbReference type="AlphaFoldDB" id="A0A1V2IAG6"/>
<organism evidence="2 3">
    <name type="scientific">Pseudofrankia asymbiotica</name>
    <dbReference type="NCBI Taxonomy" id="1834516"/>
    <lineage>
        <taxon>Bacteria</taxon>
        <taxon>Bacillati</taxon>
        <taxon>Actinomycetota</taxon>
        <taxon>Actinomycetes</taxon>
        <taxon>Frankiales</taxon>
        <taxon>Frankiaceae</taxon>
        <taxon>Pseudofrankia</taxon>
    </lineage>
</organism>
<accession>A0A1V2IAG6</accession>
<comment type="caution">
    <text evidence="2">The sequence shown here is derived from an EMBL/GenBank/DDBJ whole genome shotgun (WGS) entry which is preliminary data.</text>
</comment>
<dbReference type="RefSeq" id="WP_076818665.1">
    <property type="nucleotide sequence ID" value="NZ_MOMC01000040.1"/>
</dbReference>
<evidence type="ECO:0000313" key="2">
    <source>
        <dbReference type="EMBL" id="ONH28425.1"/>
    </source>
</evidence>
<name>A0A1V2IAG6_9ACTN</name>
<protein>
    <recommendedName>
        <fullName evidence="1">FAS1-like dehydratase domain-containing protein</fullName>
    </recommendedName>
</protein>
<sequence length="155" mass="16934">MPAPGYTMEVELGKIREFARATKSRNPDYLAAERPVSPATFLMTAAFWSEGAGVPWDEVEGHEEIDLGRVLHGGQEFVFHGEPPRAGTRLVGRARIAADYVKEGRRGGTMRFIEVVNEFRTTDGRLVAEAKNTVIVTSQAPKTASTADGGKDDTR</sequence>
<gene>
    <name evidence="2" type="ORF">BL253_19780</name>
</gene>
<dbReference type="Gene3D" id="3.10.129.10">
    <property type="entry name" value="Hotdog Thioesterase"/>
    <property type="match status" value="1"/>
</dbReference>
<dbReference type="InterPro" id="IPR039569">
    <property type="entry name" value="FAS1-like_DH_region"/>
</dbReference>
<evidence type="ECO:0000313" key="3">
    <source>
        <dbReference type="Proteomes" id="UP000188929"/>
    </source>
</evidence>
<dbReference type="SUPFAM" id="SSF54637">
    <property type="entry name" value="Thioesterase/thiol ester dehydrase-isomerase"/>
    <property type="match status" value="1"/>
</dbReference>
<reference evidence="3" key="1">
    <citation type="submission" date="2016-10" db="EMBL/GenBank/DDBJ databases">
        <title>Frankia sp. NRRL B-16386 Genome sequencing.</title>
        <authorList>
            <person name="Ghodhbane-Gtari F."/>
            <person name="Swanson E."/>
            <person name="Gueddou A."/>
            <person name="Hezbri K."/>
            <person name="Ktari K."/>
            <person name="Nouioui I."/>
            <person name="Morris K."/>
            <person name="Simpson S."/>
            <person name="Abebe-Akele F."/>
            <person name="Thomas K."/>
            <person name="Gtari M."/>
            <person name="Tisa L.S."/>
        </authorList>
    </citation>
    <scope>NUCLEOTIDE SEQUENCE [LARGE SCALE GENOMIC DNA]</scope>
    <source>
        <strain evidence="3">NRRL B-16386</strain>
    </source>
</reference>
<keyword evidence="3" id="KW-1185">Reference proteome</keyword>
<dbReference type="STRING" id="1834516.BL253_19780"/>
<evidence type="ECO:0000259" key="1">
    <source>
        <dbReference type="Pfam" id="PF13452"/>
    </source>
</evidence>
<dbReference type="Proteomes" id="UP000188929">
    <property type="component" value="Unassembled WGS sequence"/>
</dbReference>
<proteinExistence type="predicted"/>
<dbReference type="OrthoDB" id="5415111at2"/>
<dbReference type="EMBL" id="MOMC01000040">
    <property type="protein sequence ID" value="ONH28425.1"/>
    <property type="molecule type" value="Genomic_DNA"/>
</dbReference>
<dbReference type="Pfam" id="PF13452">
    <property type="entry name" value="FAS1_DH_region"/>
    <property type="match status" value="1"/>
</dbReference>
<feature type="domain" description="FAS1-like dehydratase" evidence="1">
    <location>
        <begin position="7"/>
        <end position="129"/>
    </location>
</feature>